<dbReference type="AlphaFoldDB" id="A0A1M5TY29"/>
<sequence>MEGILDLLNSDLGKTIISGVSGSTNTDQNKTSSVLTMALPVLMKAMERNASTPEGAQGLMGALSNKHDGSILDNLSGLFGGGVDEEVKNDGSKILGHVLGQRQQGVQQVIGQKAGLDSGSVGEILKVAAPILMGVLGKQSRQNNVSSQSDLSGLLGGLLGGSSAKKEQSFLEQILDADGDGSVVDDVAGMVLGGASKKKGGLGGLLGGLFGRGR</sequence>
<accession>A0A1M5TY29</accession>
<proteinExistence type="predicted"/>
<dbReference type="OrthoDB" id="708105at2"/>
<protein>
    <recommendedName>
        <fullName evidence="3">DUF937 domain-containing protein</fullName>
    </recommendedName>
</protein>
<evidence type="ECO:0008006" key="3">
    <source>
        <dbReference type="Google" id="ProtNLM"/>
    </source>
</evidence>
<dbReference type="InterPro" id="IPR009282">
    <property type="entry name" value="DUF937"/>
</dbReference>
<dbReference type="EMBL" id="FQWS01000002">
    <property type="protein sequence ID" value="SHH55692.1"/>
    <property type="molecule type" value="Genomic_DNA"/>
</dbReference>
<organism evidence="1 2">
    <name type="scientific">Winogradskyella jejuensis</name>
    <dbReference type="NCBI Taxonomy" id="1089305"/>
    <lineage>
        <taxon>Bacteria</taxon>
        <taxon>Pseudomonadati</taxon>
        <taxon>Bacteroidota</taxon>
        <taxon>Flavobacteriia</taxon>
        <taxon>Flavobacteriales</taxon>
        <taxon>Flavobacteriaceae</taxon>
        <taxon>Winogradskyella</taxon>
    </lineage>
</organism>
<dbReference type="Pfam" id="PF06078">
    <property type="entry name" value="DUF937"/>
    <property type="match status" value="1"/>
</dbReference>
<evidence type="ECO:0000313" key="2">
    <source>
        <dbReference type="Proteomes" id="UP000184522"/>
    </source>
</evidence>
<dbReference type="Proteomes" id="UP000184522">
    <property type="component" value="Unassembled WGS sequence"/>
</dbReference>
<evidence type="ECO:0000313" key="1">
    <source>
        <dbReference type="EMBL" id="SHH55692.1"/>
    </source>
</evidence>
<reference evidence="2" key="1">
    <citation type="submission" date="2016-11" db="EMBL/GenBank/DDBJ databases">
        <authorList>
            <person name="Varghese N."/>
            <person name="Submissions S."/>
        </authorList>
    </citation>
    <scope>NUCLEOTIDE SEQUENCE [LARGE SCALE GENOMIC DNA]</scope>
    <source>
        <strain evidence="2">DSM 25330</strain>
    </source>
</reference>
<dbReference type="RefSeq" id="WP_073086569.1">
    <property type="nucleotide sequence ID" value="NZ_FQWS01000002.1"/>
</dbReference>
<dbReference type="STRING" id="1089305.SAMN05444148_2307"/>
<name>A0A1M5TY29_9FLAO</name>
<keyword evidence="2" id="KW-1185">Reference proteome</keyword>
<gene>
    <name evidence="1" type="ORF">SAMN05444148_2307</name>
</gene>